<dbReference type="PANTHER" id="PTHR34504">
    <property type="entry name" value="ANTITOXIN HICB"/>
    <property type="match status" value="1"/>
</dbReference>
<evidence type="ECO:0000313" key="2">
    <source>
        <dbReference type="Proteomes" id="UP000178943"/>
    </source>
</evidence>
<sequence>MSFKFTAIITKEKKWYVAHCIELGVVSQGKSIEEAQANLKEAVELYIESFGKDDLPESMGEVLFYPLEVAVNA</sequence>
<proteinExistence type="predicted"/>
<dbReference type="SUPFAM" id="SSF143100">
    <property type="entry name" value="TTHA1013/TTHA0281-like"/>
    <property type="match status" value="1"/>
</dbReference>
<dbReference type="InterPro" id="IPR051404">
    <property type="entry name" value="TA_system_antitoxin"/>
</dbReference>
<name>A0A1F5VT15_9BACT</name>
<dbReference type="AlphaFoldDB" id="A0A1F5VT15"/>
<dbReference type="InterPro" id="IPR035069">
    <property type="entry name" value="TTHA1013/TTHA0281-like"/>
</dbReference>
<dbReference type="EMBL" id="MFGW01000088">
    <property type="protein sequence ID" value="OGF66574.1"/>
    <property type="molecule type" value="Genomic_DNA"/>
</dbReference>
<dbReference type="Gene3D" id="3.30.160.250">
    <property type="match status" value="1"/>
</dbReference>
<organism evidence="1 2">
    <name type="scientific">Candidatus Fischerbacteria bacterium RBG_13_37_8</name>
    <dbReference type="NCBI Taxonomy" id="1817863"/>
    <lineage>
        <taxon>Bacteria</taxon>
        <taxon>Candidatus Fischeribacteriota</taxon>
    </lineage>
</organism>
<evidence type="ECO:0008006" key="3">
    <source>
        <dbReference type="Google" id="ProtNLM"/>
    </source>
</evidence>
<accession>A0A1F5VT15</accession>
<dbReference type="PANTHER" id="PTHR34504:SF2">
    <property type="entry name" value="UPF0150 PROTEIN SSL0259"/>
    <property type="match status" value="1"/>
</dbReference>
<comment type="caution">
    <text evidence="1">The sequence shown here is derived from an EMBL/GenBank/DDBJ whole genome shotgun (WGS) entry which is preliminary data.</text>
</comment>
<dbReference type="STRING" id="1817863.A2Y62_01020"/>
<protein>
    <recommendedName>
        <fullName evidence="3">HicB-like antitoxin of toxin-antitoxin system domain-containing protein</fullName>
    </recommendedName>
</protein>
<reference evidence="1 2" key="1">
    <citation type="journal article" date="2016" name="Nat. Commun.">
        <title>Thousands of microbial genomes shed light on interconnected biogeochemical processes in an aquifer system.</title>
        <authorList>
            <person name="Anantharaman K."/>
            <person name="Brown C.T."/>
            <person name="Hug L.A."/>
            <person name="Sharon I."/>
            <person name="Castelle C.J."/>
            <person name="Probst A.J."/>
            <person name="Thomas B.C."/>
            <person name="Singh A."/>
            <person name="Wilkins M.J."/>
            <person name="Karaoz U."/>
            <person name="Brodie E.L."/>
            <person name="Williams K.H."/>
            <person name="Hubbard S.S."/>
            <person name="Banfield J.F."/>
        </authorList>
    </citation>
    <scope>NUCLEOTIDE SEQUENCE [LARGE SCALE GENOMIC DNA]</scope>
</reference>
<dbReference type="Proteomes" id="UP000178943">
    <property type="component" value="Unassembled WGS sequence"/>
</dbReference>
<gene>
    <name evidence="1" type="ORF">A2Y62_01020</name>
</gene>
<evidence type="ECO:0000313" key="1">
    <source>
        <dbReference type="EMBL" id="OGF66574.1"/>
    </source>
</evidence>